<feature type="transmembrane region" description="Helical" evidence="2">
    <location>
        <begin position="179"/>
        <end position="196"/>
    </location>
</feature>
<name>A0AAE8ALV4_STRPA</name>
<feature type="transmembrane region" description="Helical" evidence="2">
    <location>
        <begin position="84"/>
        <end position="104"/>
    </location>
</feature>
<keyword evidence="2" id="KW-0472">Membrane</keyword>
<keyword evidence="2" id="KW-1133">Transmembrane helix</keyword>
<dbReference type="GO" id="GO:0008237">
    <property type="term" value="F:metallopeptidase activity"/>
    <property type="evidence" value="ECO:0007669"/>
    <property type="project" value="UniProtKB-KW"/>
</dbReference>
<evidence type="ECO:0000256" key="1">
    <source>
        <dbReference type="ARBA" id="ARBA00009067"/>
    </source>
</evidence>
<evidence type="ECO:0000313" key="5">
    <source>
        <dbReference type="Proteomes" id="UP000285725"/>
    </source>
</evidence>
<dbReference type="GO" id="GO:0080120">
    <property type="term" value="P:CAAX-box protein maturation"/>
    <property type="evidence" value="ECO:0007669"/>
    <property type="project" value="UniProtKB-ARBA"/>
</dbReference>
<dbReference type="PANTHER" id="PTHR35797:SF1">
    <property type="entry name" value="PROTEASE"/>
    <property type="match status" value="1"/>
</dbReference>
<keyword evidence="4" id="KW-0645">Protease</keyword>
<reference evidence="4 5" key="1">
    <citation type="submission" date="2018-08" db="EMBL/GenBank/DDBJ databases">
        <title>A genome reference for cultivated species of the human gut microbiota.</title>
        <authorList>
            <person name="Zou Y."/>
            <person name="Xue W."/>
            <person name="Luo G."/>
        </authorList>
    </citation>
    <scope>NUCLEOTIDE SEQUENCE [LARGE SCALE GENOMIC DNA]</scope>
    <source>
        <strain evidence="4 5">AF30-12BH</strain>
    </source>
</reference>
<feature type="domain" description="CAAX prenyl protease 2/Lysostaphin resistance protein A-like" evidence="3">
    <location>
        <begin position="116"/>
        <end position="215"/>
    </location>
</feature>
<feature type="transmembrane region" description="Helical" evidence="2">
    <location>
        <begin position="39"/>
        <end position="63"/>
    </location>
</feature>
<dbReference type="Pfam" id="PF02517">
    <property type="entry name" value="Rce1-like"/>
    <property type="match status" value="1"/>
</dbReference>
<organism evidence="4 5">
    <name type="scientific">Streptococcus parasanguinis</name>
    <dbReference type="NCBI Taxonomy" id="1318"/>
    <lineage>
        <taxon>Bacteria</taxon>
        <taxon>Bacillati</taxon>
        <taxon>Bacillota</taxon>
        <taxon>Bacilli</taxon>
        <taxon>Lactobacillales</taxon>
        <taxon>Streptococcaceae</taxon>
        <taxon>Streptococcus</taxon>
    </lineage>
</organism>
<evidence type="ECO:0000313" key="4">
    <source>
        <dbReference type="EMBL" id="RHN24912.1"/>
    </source>
</evidence>
<accession>A0AAE8ALV4</accession>
<keyword evidence="4" id="KW-0378">Hydrolase</keyword>
<dbReference type="GO" id="GO:0004175">
    <property type="term" value="F:endopeptidase activity"/>
    <property type="evidence" value="ECO:0007669"/>
    <property type="project" value="UniProtKB-ARBA"/>
</dbReference>
<feature type="transmembrane region" description="Helical" evidence="2">
    <location>
        <begin position="148"/>
        <end position="167"/>
    </location>
</feature>
<proteinExistence type="inferred from homology"/>
<dbReference type="RefSeq" id="WP_118397956.1">
    <property type="nucleotide sequence ID" value="NZ_CABJDC010000005.1"/>
</dbReference>
<feature type="transmembrane region" description="Helical" evidence="2">
    <location>
        <begin position="203"/>
        <end position="222"/>
    </location>
</feature>
<dbReference type="Proteomes" id="UP000285725">
    <property type="component" value="Unassembled WGS sequence"/>
</dbReference>
<evidence type="ECO:0000256" key="2">
    <source>
        <dbReference type="SAM" id="Phobius"/>
    </source>
</evidence>
<comment type="similarity">
    <text evidence="1">Belongs to the UPF0177 family.</text>
</comment>
<dbReference type="AlphaFoldDB" id="A0AAE8ALV4"/>
<keyword evidence="2" id="KW-0812">Transmembrane</keyword>
<feature type="transmembrane region" description="Helical" evidence="2">
    <location>
        <begin position="12"/>
        <end position="33"/>
    </location>
</feature>
<comment type="caution">
    <text evidence="4">The sequence shown here is derived from an EMBL/GenBank/DDBJ whole genome shotgun (WGS) entry which is preliminary data.</text>
</comment>
<sequence>MSKFISKQSVAIWYALTALFATFLVGQVILFFFPDRSSLGASLLFILMNLIPMMMAAVFSLVLREVKSLGEFFKKVFLQKESPLSWILAFFIPVIYYGISILLMNVRFTGNSLLAFFLYFPWTLLYGGLEEVGWRWFLQDHLSYSKHFIPKMMLLSIVWFLWHIPIYQLPWITAGSSNYLIFYLMILGNTFLFGALREYSKGAVPCILAHMLIDSLAVLMLVQSSLPQIIFLVIFEILVSSWLVAIRKSEK</sequence>
<feature type="transmembrane region" description="Helical" evidence="2">
    <location>
        <begin position="228"/>
        <end position="246"/>
    </location>
</feature>
<protein>
    <submittedName>
        <fullName evidence="4">CPBP family intramembrane metalloprotease</fullName>
    </submittedName>
</protein>
<dbReference type="PANTHER" id="PTHR35797">
    <property type="entry name" value="PROTEASE-RELATED"/>
    <property type="match status" value="1"/>
</dbReference>
<gene>
    <name evidence="4" type="ORF">DWZ19_07785</name>
</gene>
<dbReference type="EMBL" id="QRQU01000005">
    <property type="protein sequence ID" value="RHN24912.1"/>
    <property type="molecule type" value="Genomic_DNA"/>
</dbReference>
<evidence type="ECO:0000259" key="3">
    <source>
        <dbReference type="Pfam" id="PF02517"/>
    </source>
</evidence>
<keyword evidence="4" id="KW-0482">Metalloprotease</keyword>
<dbReference type="InterPro" id="IPR003675">
    <property type="entry name" value="Rce1/LyrA-like_dom"/>
</dbReference>
<dbReference type="InterPro" id="IPR042150">
    <property type="entry name" value="MmRce1-like"/>
</dbReference>
<feature type="transmembrane region" description="Helical" evidence="2">
    <location>
        <begin position="110"/>
        <end position="127"/>
    </location>
</feature>